<accession>A0A1M7EKH3</accession>
<evidence type="ECO:0000256" key="6">
    <source>
        <dbReference type="SAM" id="Coils"/>
    </source>
</evidence>
<proteinExistence type="predicted"/>
<evidence type="ECO:0000256" key="2">
    <source>
        <dbReference type="ARBA" id="ARBA00022475"/>
    </source>
</evidence>
<keyword evidence="2" id="KW-1003">Cell membrane</keyword>
<evidence type="ECO:0000256" key="3">
    <source>
        <dbReference type="ARBA" id="ARBA00022692"/>
    </source>
</evidence>
<dbReference type="RefSeq" id="WP_079544221.1">
    <property type="nucleotide sequence ID" value="NZ_LT670844.1"/>
</dbReference>
<dbReference type="OrthoDB" id="7786248at2"/>
<dbReference type="Gene3D" id="3.40.50.300">
    <property type="entry name" value="P-loop containing nucleotide triphosphate hydrolases"/>
    <property type="match status" value="1"/>
</dbReference>
<evidence type="ECO:0000313" key="9">
    <source>
        <dbReference type="EMBL" id="SHL92292.1"/>
    </source>
</evidence>
<feature type="coiled-coil region" evidence="6">
    <location>
        <begin position="228"/>
        <end position="292"/>
    </location>
</feature>
<dbReference type="Proteomes" id="UP000189935">
    <property type="component" value="Chromosome I"/>
</dbReference>
<protein>
    <submittedName>
        <fullName evidence="9">Uncharacterized protein involved in exopolysaccharide biosynthesis</fullName>
    </submittedName>
</protein>
<gene>
    <name evidence="9" type="ORF">SAMN05444159_7196</name>
</gene>
<evidence type="ECO:0000256" key="5">
    <source>
        <dbReference type="ARBA" id="ARBA00023136"/>
    </source>
</evidence>
<keyword evidence="3 7" id="KW-0812">Transmembrane</keyword>
<sequence>MRLAFWRATKDRALIQRAISKLAPAPYKPAAASLSGDLDLAALGQSLMRNRRWIIVPTVIAAVLSIAAVNLVTPRYKSEARILIDGRENVFLRPSGERNEERTALDAEAVTSQVQLLLSRDLAREIIKKNKLGERPEFDPVLQGFSPLKSLLALFGIGRDPFSLTPEERVLDAFFERYAAYAVDKSRVVVIEFQSLDPDLAARVANSIAEGYLVLQQNARQEQAKGASQWLSGEIDNLRRKVSEAESRVEDFRSKSSLFVGTNNTTLSNQQMGELNTQLNNARALKSDAESKARLIREMLQSGKPIEASEVLNSELIRRLSEQRVTLRGQLAEQSSTLLDNHPRIKELRAQLANLDGQIRDEASKISRSLDNDARIAGGRVEGLGASLEQLKKQASSTNGQDVQLRALEREAKAQRDLLESYLAKYREANTRETIDAAPSDGRIISRATVSNAPAYPKKFPIVLIATLATLMLSAGLIATGELLRMTAPRAAAAFALSAPAVRAPAAAAATAAAAPAPAFTEPRPVMKEGPASDIPAEFSEIEQLADSLRRAGEAARKVTILGTASSESITLTALTLARLIARQARVVVVDLSASSPTMSAVSVDPASPGLAELMLGEASFAQIITKDRLSRVHLVNAGRPGFDRALLQSPRLTLAIDALMRVYDHVLLDAGTASDLPAELLTAQARAVVVPDASMTPDARAVMCDQLKAVGFSEVTMLSKPAQPSDAVEPGPRVVAA</sequence>
<dbReference type="GO" id="GO:0004713">
    <property type="term" value="F:protein tyrosine kinase activity"/>
    <property type="evidence" value="ECO:0007669"/>
    <property type="project" value="TreeGrafter"/>
</dbReference>
<dbReference type="SUPFAM" id="SSF52540">
    <property type="entry name" value="P-loop containing nucleoside triphosphate hydrolases"/>
    <property type="match status" value="1"/>
</dbReference>
<feature type="domain" description="Polysaccharide chain length determinant N-terminal" evidence="8">
    <location>
        <begin position="37"/>
        <end position="129"/>
    </location>
</feature>
<dbReference type="InterPro" id="IPR003856">
    <property type="entry name" value="LPS_length_determ_N"/>
</dbReference>
<evidence type="ECO:0000259" key="8">
    <source>
        <dbReference type="Pfam" id="PF02706"/>
    </source>
</evidence>
<keyword evidence="4 7" id="KW-1133">Transmembrane helix</keyword>
<dbReference type="EMBL" id="LT670844">
    <property type="protein sequence ID" value="SHL92292.1"/>
    <property type="molecule type" value="Genomic_DNA"/>
</dbReference>
<dbReference type="InterPro" id="IPR027417">
    <property type="entry name" value="P-loop_NTPase"/>
</dbReference>
<comment type="subcellular location">
    <subcellularLocation>
        <location evidence="1">Cell membrane</location>
        <topology evidence="1">Multi-pass membrane protein</topology>
    </subcellularLocation>
</comment>
<evidence type="ECO:0000256" key="7">
    <source>
        <dbReference type="SAM" id="Phobius"/>
    </source>
</evidence>
<dbReference type="Pfam" id="PF02706">
    <property type="entry name" value="Wzz"/>
    <property type="match status" value="1"/>
</dbReference>
<evidence type="ECO:0000256" key="1">
    <source>
        <dbReference type="ARBA" id="ARBA00004651"/>
    </source>
</evidence>
<dbReference type="GO" id="GO:0005886">
    <property type="term" value="C:plasma membrane"/>
    <property type="evidence" value="ECO:0007669"/>
    <property type="project" value="UniProtKB-SubCell"/>
</dbReference>
<feature type="transmembrane region" description="Helical" evidence="7">
    <location>
        <begin position="53"/>
        <end position="72"/>
    </location>
</feature>
<dbReference type="InterPro" id="IPR050445">
    <property type="entry name" value="Bact_polysacc_biosynth/exp"/>
</dbReference>
<name>A0A1M7EKH3_9BRAD</name>
<organism evidence="9 10">
    <name type="scientific">Bradyrhizobium lablabi</name>
    <dbReference type="NCBI Taxonomy" id="722472"/>
    <lineage>
        <taxon>Bacteria</taxon>
        <taxon>Pseudomonadati</taxon>
        <taxon>Pseudomonadota</taxon>
        <taxon>Alphaproteobacteria</taxon>
        <taxon>Hyphomicrobiales</taxon>
        <taxon>Nitrobacteraceae</taxon>
        <taxon>Bradyrhizobium</taxon>
    </lineage>
</organism>
<evidence type="ECO:0000313" key="10">
    <source>
        <dbReference type="Proteomes" id="UP000189935"/>
    </source>
</evidence>
<dbReference type="AlphaFoldDB" id="A0A1M7EKH3"/>
<dbReference type="PANTHER" id="PTHR32309">
    <property type="entry name" value="TYROSINE-PROTEIN KINASE"/>
    <property type="match status" value="1"/>
</dbReference>
<dbReference type="PANTHER" id="PTHR32309:SF13">
    <property type="entry name" value="FERRIC ENTEROBACTIN TRANSPORT PROTEIN FEPE"/>
    <property type="match status" value="1"/>
</dbReference>
<keyword evidence="6" id="KW-0175">Coiled coil</keyword>
<keyword evidence="5 7" id="KW-0472">Membrane</keyword>
<reference evidence="9 10" key="1">
    <citation type="submission" date="2016-11" db="EMBL/GenBank/DDBJ databases">
        <authorList>
            <person name="Jaros S."/>
            <person name="Januszkiewicz K."/>
            <person name="Wedrychowicz H."/>
        </authorList>
    </citation>
    <scope>NUCLEOTIDE SEQUENCE [LARGE SCALE GENOMIC DNA]</scope>
    <source>
        <strain evidence="9 10">GAS499</strain>
    </source>
</reference>
<evidence type="ECO:0000256" key="4">
    <source>
        <dbReference type="ARBA" id="ARBA00022989"/>
    </source>
</evidence>